<dbReference type="PANTHER" id="PTHR12137:SF33">
    <property type="entry name" value="CARBOHYDRATE SULFOTRANSFERASE 14"/>
    <property type="match status" value="1"/>
</dbReference>
<keyword evidence="6 9" id="KW-0333">Golgi apparatus</keyword>
<evidence type="ECO:0000256" key="5">
    <source>
        <dbReference type="ARBA" id="ARBA00022989"/>
    </source>
</evidence>
<evidence type="ECO:0000256" key="8">
    <source>
        <dbReference type="ARBA" id="ARBA00023180"/>
    </source>
</evidence>
<accession>A0A6P4ZQT5</accession>
<feature type="region of interest" description="Disordered" evidence="10">
    <location>
        <begin position="234"/>
        <end position="256"/>
    </location>
</feature>
<evidence type="ECO:0000256" key="6">
    <source>
        <dbReference type="ARBA" id="ARBA00023034"/>
    </source>
</evidence>
<comment type="similarity">
    <text evidence="2 9">Belongs to the sulfotransferase 2 family.</text>
</comment>
<evidence type="ECO:0000256" key="10">
    <source>
        <dbReference type="SAM" id="MobiDB-lite"/>
    </source>
</evidence>
<evidence type="ECO:0000256" key="2">
    <source>
        <dbReference type="ARBA" id="ARBA00006339"/>
    </source>
</evidence>
<feature type="compositionally biased region" description="Polar residues" evidence="10">
    <location>
        <begin position="234"/>
        <end position="245"/>
    </location>
</feature>
<evidence type="ECO:0000256" key="3">
    <source>
        <dbReference type="ARBA" id="ARBA00022679"/>
    </source>
</evidence>
<reference evidence="12" key="1">
    <citation type="submission" date="2025-08" db="UniProtKB">
        <authorList>
            <consortium name="RefSeq"/>
        </authorList>
    </citation>
    <scope>IDENTIFICATION</scope>
    <source>
        <tissue evidence="12">Gonad</tissue>
    </source>
</reference>
<dbReference type="PANTHER" id="PTHR12137">
    <property type="entry name" value="CARBOHYDRATE SULFOTRANSFERASE"/>
    <property type="match status" value="1"/>
</dbReference>
<keyword evidence="5 9" id="KW-1133">Transmembrane helix</keyword>
<dbReference type="OrthoDB" id="2019940at2759"/>
<dbReference type="RefSeq" id="XP_019632001.1">
    <property type="nucleotide sequence ID" value="XM_019776442.1"/>
</dbReference>
<protein>
    <recommendedName>
        <fullName evidence="9">Carbohydrate sulfotransferase</fullName>
        <ecNumber evidence="9">2.8.2.-</ecNumber>
    </recommendedName>
</protein>
<keyword evidence="3 9" id="KW-0808">Transferase</keyword>
<dbReference type="GO" id="GO:0008146">
    <property type="term" value="F:sulfotransferase activity"/>
    <property type="evidence" value="ECO:0007669"/>
    <property type="project" value="InterPro"/>
</dbReference>
<keyword evidence="4 9" id="KW-0812">Transmembrane</keyword>
<dbReference type="Proteomes" id="UP000515135">
    <property type="component" value="Unplaced"/>
</dbReference>
<name>A0A6P4ZQT5_BRABE</name>
<dbReference type="AlphaFoldDB" id="A0A6P4ZQT5"/>
<proteinExistence type="inferred from homology"/>
<evidence type="ECO:0000313" key="11">
    <source>
        <dbReference type="Proteomes" id="UP000515135"/>
    </source>
</evidence>
<comment type="subcellular location">
    <subcellularLocation>
        <location evidence="1 9">Golgi apparatus membrane</location>
        <topology evidence="1 9">Single-pass type II membrane protein</topology>
    </subcellularLocation>
</comment>
<organism evidence="11 12">
    <name type="scientific">Branchiostoma belcheri</name>
    <name type="common">Amphioxus</name>
    <dbReference type="NCBI Taxonomy" id="7741"/>
    <lineage>
        <taxon>Eukaryota</taxon>
        <taxon>Metazoa</taxon>
        <taxon>Chordata</taxon>
        <taxon>Cephalochordata</taxon>
        <taxon>Leptocardii</taxon>
        <taxon>Amphioxiformes</taxon>
        <taxon>Branchiostomatidae</taxon>
        <taxon>Branchiostoma</taxon>
    </lineage>
</organism>
<dbReference type="GeneID" id="109475679"/>
<dbReference type="GO" id="GO:0016051">
    <property type="term" value="P:carbohydrate biosynthetic process"/>
    <property type="evidence" value="ECO:0007669"/>
    <property type="project" value="InterPro"/>
</dbReference>
<feature type="transmembrane region" description="Helical" evidence="9">
    <location>
        <begin position="7"/>
        <end position="26"/>
    </location>
</feature>
<evidence type="ECO:0000313" key="12">
    <source>
        <dbReference type="RefSeq" id="XP_019632001.1"/>
    </source>
</evidence>
<gene>
    <name evidence="12" type="primary">LOC109475679</name>
</gene>
<evidence type="ECO:0000256" key="7">
    <source>
        <dbReference type="ARBA" id="ARBA00023136"/>
    </source>
</evidence>
<dbReference type="Pfam" id="PF03567">
    <property type="entry name" value="Sulfotransfer_2"/>
    <property type="match status" value="1"/>
</dbReference>
<keyword evidence="9" id="KW-0735">Signal-anchor</keyword>
<dbReference type="InterPro" id="IPR018011">
    <property type="entry name" value="Carb_sulfotrans_8-10"/>
</dbReference>
<keyword evidence="7 9" id="KW-0472">Membrane</keyword>
<dbReference type="InterPro" id="IPR005331">
    <property type="entry name" value="Sulfotransferase"/>
</dbReference>
<evidence type="ECO:0000256" key="9">
    <source>
        <dbReference type="RuleBase" id="RU364020"/>
    </source>
</evidence>
<sequence>MGMFRPTTRFLFLFILSFGVVTYLYISYSGLRNSQKELHQYKDSAREFTKFNLNKTAEEDRHPSNTTDEGEDTAVSDVLEKDWERLEKEQSRRLATLKAYCASQPETFRSQGLLKFQLLFFEKIKTAYCFIPKTGCSTMKLLLYNLEHNTTEKPMHKVNRTSKDKKHVGINARRLRMLMDYSKEQAGLRLSTFKKIIVVRDPLERLASVWLDKFVNSEVRKSWTAKYYQELRRSTNQKPTNKSSQGTGGGKHNNTQPVSFEDFLTAVSKHTMYDVHWESFSKLCLPCEIDYDFIAHTDTLASDIRLFLKKNNVTAREDILPEHQLRRANDETVFGDVFGQVPREKIMSIRRIYQEDFDMFGYSFEEDLAKIDKARG</sequence>
<dbReference type="EC" id="2.8.2.-" evidence="9"/>
<keyword evidence="11" id="KW-1185">Reference proteome</keyword>
<keyword evidence="8 9" id="KW-0325">Glycoprotein</keyword>
<evidence type="ECO:0000256" key="1">
    <source>
        <dbReference type="ARBA" id="ARBA00004323"/>
    </source>
</evidence>
<evidence type="ECO:0000256" key="4">
    <source>
        <dbReference type="ARBA" id="ARBA00022692"/>
    </source>
</evidence>
<keyword evidence="9" id="KW-0119">Carbohydrate metabolism</keyword>
<dbReference type="GO" id="GO:0000139">
    <property type="term" value="C:Golgi membrane"/>
    <property type="evidence" value="ECO:0007669"/>
    <property type="project" value="UniProtKB-SubCell"/>
</dbReference>